<dbReference type="EMBL" id="CP020748">
    <property type="protein sequence ID" value="ARJ25894.1"/>
    <property type="molecule type" value="Genomic_DNA"/>
</dbReference>
<protein>
    <submittedName>
        <fullName evidence="3">Type IV secretion protein</fullName>
    </submittedName>
</protein>
<dbReference type="Gene3D" id="3.40.50.300">
    <property type="entry name" value="P-loop containing nucleotide triphosphate hydrolases"/>
    <property type="match status" value="1"/>
</dbReference>
<geneLocation type="plasmid" evidence="3 4">
    <name>unnamed5</name>
</geneLocation>
<dbReference type="Proteomes" id="UP000192932">
    <property type="component" value="Plasmid unnamed5"/>
</dbReference>
<proteinExistence type="inferred from homology"/>
<name>A0A1W6AJ83_BACMY</name>
<organism evidence="3 4">
    <name type="scientific">Bacillus mycoides</name>
    <dbReference type="NCBI Taxonomy" id="1405"/>
    <lineage>
        <taxon>Bacteria</taxon>
        <taxon>Bacillati</taxon>
        <taxon>Bacillota</taxon>
        <taxon>Bacilli</taxon>
        <taxon>Bacillales</taxon>
        <taxon>Bacillaceae</taxon>
        <taxon>Bacillus</taxon>
        <taxon>Bacillus cereus group</taxon>
    </lineage>
</organism>
<dbReference type="InterPro" id="IPR027417">
    <property type="entry name" value="P-loop_NTPase"/>
</dbReference>
<keyword evidence="3" id="KW-0614">Plasmid</keyword>
<dbReference type="Gene3D" id="3.30.450.370">
    <property type="match status" value="1"/>
</dbReference>
<dbReference type="GO" id="GO:0016887">
    <property type="term" value="F:ATP hydrolysis activity"/>
    <property type="evidence" value="ECO:0007669"/>
    <property type="project" value="InterPro"/>
</dbReference>
<comment type="similarity">
    <text evidence="1">Belongs to the GSP E family.</text>
</comment>
<evidence type="ECO:0000313" key="4">
    <source>
        <dbReference type="Proteomes" id="UP000192932"/>
    </source>
</evidence>
<dbReference type="Pfam" id="PF00437">
    <property type="entry name" value="T2SSE"/>
    <property type="match status" value="1"/>
</dbReference>
<sequence length="372" mass="42270">MNIEMQKQQRVEKILAESFLKAYLKDNDITDMKWNGSFLVIENRMTGRYRPKEQPKPEEVKSLIKQIADIQGDEFTESNPILDTAFGNLRVNAIHPVCADGGTFAIRVSKPQLAISDLSGLVNKEVAVLLDLLMKAKANLTISGATGTGKTELLKLLVGFMDDNDAIFLIEDTPDSHLKKLYPHKDISSLKTLTGDDREKQIDTWDLNRAGLRNNPDWICISETRGKEAAGILDNAKTNHSVITSVHAKSAKTIPRRYIPMMKQAPSYANSDDITILRDIIELLPYGIQMRKEHVNGEVIRDIKEFVEFIDYNSESGLVYQTIYEKENDWNAELEEYETIEKMQPVSERTIKLLKDAKIYHLLPDVFKGEEK</sequence>
<evidence type="ECO:0000313" key="3">
    <source>
        <dbReference type="EMBL" id="ARJ25894.1"/>
    </source>
</evidence>
<dbReference type="InterPro" id="IPR001482">
    <property type="entry name" value="T2SS/T4SS_dom"/>
</dbReference>
<dbReference type="InterPro" id="IPR050921">
    <property type="entry name" value="T4SS_GSP_E_ATPase"/>
</dbReference>
<feature type="domain" description="Bacterial type II secretion system protein E" evidence="2">
    <location>
        <begin position="88"/>
        <end position="263"/>
    </location>
</feature>
<reference evidence="3 4" key="1">
    <citation type="submission" date="2017-04" db="EMBL/GenBank/DDBJ databases">
        <title>The Characteristic of a Fine Plant Growth-Promoting Rhizobacteria Bacillus mycoides Gnyt1 and its Whole Genome Sequencing Analysis.</title>
        <authorList>
            <person name="Li J.H."/>
            <person name="Yao T."/>
        </authorList>
    </citation>
    <scope>NUCLEOTIDE SEQUENCE [LARGE SCALE GENOMIC DNA]</scope>
    <source>
        <strain evidence="3 4">Gnyt1</strain>
        <plasmid evidence="4">Plasmid unnamed5</plasmid>
    </source>
</reference>
<dbReference type="SUPFAM" id="SSF52540">
    <property type="entry name" value="P-loop containing nucleoside triphosphate hydrolases"/>
    <property type="match status" value="1"/>
</dbReference>
<dbReference type="AlphaFoldDB" id="A0A1W6AJ83"/>
<dbReference type="PANTHER" id="PTHR30486">
    <property type="entry name" value="TWITCHING MOTILITY PROTEIN PILT"/>
    <property type="match status" value="1"/>
</dbReference>
<evidence type="ECO:0000256" key="1">
    <source>
        <dbReference type="ARBA" id="ARBA00006611"/>
    </source>
</evidence>
<accession>A0A1W6AJ83</accession>
<dbReference type="PANTHER" id="PTHR30486:SF6">
    <property type="entry name" value="TYPE IV PILUS RETRACTATION ATPASE PILT"/>
    <property type="match status" value="1"/>
</dbReference>
<evidence type="ECO:0000259" key="2">
    <source>
        <dbReference type="Pfam" id="PF00437"/>
    </source>
</evidence>
<gene>
    <name evidence="3" type="ORF">B7492_33195</name>
</gene>